<sequence>MKKTSILNLKSWPKIHPPLPRTPRESQQLLSALTSSFRRQLDAAGNKPVQSTDRHLKSILDNPLFRVVPSKSAYHHGQSSSRRFNEMLAENPMGVLDELMASGSLTGKEISQCLRAQLALTVSTGVDTREMMRSSGAGSRLMEWFWASDSKSRKTLFKSRRATKNALKFMVAEDLQDTIMVLLRMLGKRDIGGLDGQIPEYAGRRLFSDFLTDFMAAEIDYGRGITSALGYFIQASKICAFLMHGLMDDAQDMRLVAGAALLSKWVIHHYQSKEVDEIPFSLYDEFCDIISALPPLTFLATSMRLYHPVSPTASHLLEHLSRDMLQSSRNDSDSGGATLVKVCLDAFSLLLDQEKYSDASDFAPYLKKLITDEASTAKVPDTSRSSERVNLLQRLDFALA</sequence>
<gene>
    <name evidence="1" type="ORF">Egran_02922</name>
</gene>
<name>A0A232LZQ8_9EURO</name>
<protein>
    <submittedName>
        <fullName evidence="1">Uncharacterized protein</fullName>
    </submittedName>
</protein>
<dbReference type="EMBL" id="NPHW01003598">
    <property type="protein sequence ID" value="OXV09317.1"/>
    <property type="molecule type" value="Genomic_DNA"/>
</dbReference>
<keyword evidence="2" id="KW-1185">Reference proteome</keyword>
<reference evidence="1 2" key="1">
    <citation type="journal article" date="2015" name="Environ. Microbiol.">
        <title>Metagenome sequence of Elaphomyces granulatus from sporocarp tissue reveals Ascomycota ectomycorrhizal fingerprints of genome expansion and a Proteobacteria-rich microbiome.</title>
        <authorList>
            <person name="Quandt C.A."/>
            <person name="Kohler A."/>
            <person name="Hesse C.N."/>
            <person name="Sharpton T.J."/>
            <person name="Martin F."/>
            <person name="Spatafora J.W."/>
        </authorList>
    </citation>
    <scope>NUCLEOTIDE SEQUENCE [LARGE SCALE GENOMIC DNA]</scope>
    <source>
        <strain evidence="1 2">OSC145934</strain>
    </source>
</reference>
<accession>A0A232LZQ8</accession>
<dbReference type="Proteomes" id="UP000243515">
    <property type="component" value="Unassembled WGS sequence"/>
</dbReference>
<organism evidence="1 2">
    <name type="scientific">Elaphomyces granulatus</name>
    <dbReference type="NCBI Taxonomy" id="519963"/>
    <lineage>
        <taxon>Eukaryota</taxon>
        <taxon>Fungi</taxon>
        <taxon>Dikarya</taxon>
        <taxon>Ascomycota</taxon>
        <taxon>Pezizomycotina</taxon>
        <taxon>Eurotiomycetes</taxon>
        <taxon>Eurotiomycetidae</taxon>
        <taxon>Eurotiales</taxon>
        <taxon>Elaphomycetaceae</taxon>
        <taxon>Elaphomyces</taxon>
    </lineage>
</organism>
<evidence type="ECO:0000313" key="1">
    <source>
        <dbReference type="EMBL" id="OXV09317.1"/>
    </source>
</evidence>
<comment type="caution">
    <text evidence="1">The sequence shown here is derived from an EMBL/GenBank/DDBJ whole genome shotgun (WGS) entry which is preliminary data.</text>
</comment>
<proteinExistence type="predicted"/>
<dbReference type="OrthoDB" id="5424391at2759"/>
<evidence type="ECO:0000313" key="2">
    <source>
        <dbReference type="Proteomes" id="UP000243515"/>
    </source>
</evidence>
<dbReference type="AlphaFoldDB" id="A0A232LZQ8"/>